<dbReference type="InterPro" id="IPR009432">
    <property type="entry name" value="DUF1075"/>
</dbReference>
<evidence type="ECO:0000256" key="3">
    <source>
        <dbReference type="ARBA" id="ARBA00022692"/>
    </source>
</evidence>
<evidence type="ECO:0000313" key="7">
    <source>
        <dbReference type="EMBL" id="KAH0561158.1"/>
    </source>
</evidence>
<keyword evidence="8" id="KW-1185">Reference proteome</keyword>
<name>A0AAV7J0A4_COTGL</name>
<sequence length="148" mass="17026">MSGFLIRVRPFVRTVRGFRTNSILRNVKPEPSTSGAKPQEASDAKYVINEHHLSNFEKRILVFARKYPSVKDVPDKISAEVMQNCMSKARIRLANYMMALTALSCLTIVIVGKLKKKDKMEEMKAQHDDFRRQITAEFRESVKHDANK</sequence>
<organism evidence="7 8">
    <name type="scientific">Cotesia glomerata</name>
    <name type="common">Lepidopteran parasitic wasp</name>
    <name type="synonym">Apanteles glomeratus</name>
    <dbReference type="NCBI Taxonomy" id="32391"/>
    <lineage>
        <taxon>Eukaryota</taxon>
        <taxon>Metazoa</taxon>
        <taxon>Ecdysozoa</taxon>
        <taxon>Arthropoda</taxon>
        <taxon>Hexapoda</taxon>
        <taxon>Insecta</taxon>
        <taxon>Pterygota</taxon>
        <taxon>Neoptera</taxon>
        <taxon>Endopterygota</taxon>
        <taxon>Hymenoptera</taxon>
        <taxon>Apocrita</taxon>
        <taxon>Ichneumonoidea</taxon>
        <taxon>Braconidae</taxon>
        <taxon>Microgastrinae</taxon>
        <taxon>Cotesia</taxon>
    </lineage>
</organism>
<gene>
    <name evidence="7" type="ORF">KQX54_013873</name>
</gene>
<evidence type="ECO:0000256" key="1">
    <source>
        <dbReference type="ARBA" id="ARBA00004167"/>
    </source>
</evidence>
<evidence type="ECO:0000256" key="6">
    <source>
        <dbReference type="SAM" id="Phobius"/>
    </source>
</evidence>
<dbReference type="Proteomes" id="UP000826195">
    <property type="component" value="Unassembled WGS sequence"/>
</dbReference>
<dbReference type="PANTHER" id="PTHR13674">
    <property type="entry name" value="GROWTH AND TRANSFORMATION-DEPENDENT PROTEIN"/>
    <property type="match status" value="1"/>
</dbReference>
<evidence type="ECO:0000256" key="2">
    <source>
        <dbReference type="ARBA" id="ARBA00007363"/>
    </source>
</evidence>
<dbReference type="PANTHER" id="PTHR13674:SF5">
    <property type="entry name" value="UPF0389 PROTEIN CG9231"/>
    <property type="match status" value="1"/>
</dbReference>
<accession>A0AAV7J0A4</accession>
<evidence type="ECO:0000256" key="4">
    <source>
        <dbReference type="ARBA" id="ARBA00022989"/>
    </source>
</evidence>
<keyword evidence="5 6" id="KW-0472">Membrane</keyword>
<proteinExistence type="inferred from homology"/>
<protein>
    <submittedName>
        <fullName evidence="7">Uncharacterized protein</fullName>
    </submittedName>
</protein>
<feature type="transmembrane region" description="Helical" evidence="6">
    <location>
        <begin position="93"/>
        <end position="114"/>
    </location>
</feature>
<comment type="similarity">
    <text evidence="2">Belongs to the UPF0389 family.</text>
</comment>
<dbReference type="Pfam" id="PF06388">
    <property type="entry name" value="DUF1075"/>
    <property type="match status" value="1"/>
</dbReference>
<evidence type="ECO:0000313" key="8">
    <source>
        <dbReference type="Proteomes" id="UP000826195"/>
    </source>
</evidence>
<reference evidence="7 8" key="1">
    <citation type="journal article" date="2021" name="J. Hered.">
        <title>A chromosome-level genome assembly of the parasitoid wasp, Cotesia glomerata (Hymenoptera: Braconidae).</title>
        <authorList>
            <person name="Pinto B.J."/>
            <person name="Weis J.J."/>
            <person name="Gamble T."/>
            <person name="Ode P.J."/>
            <person name="Paul R."/>
            <person name="Zaspel J.M."/>
        </authorList>
    </citation>
    <scope>NUCLEOTIDE SEQUENCE [LARGE SCALE GENOMIC DNA]</scope>
    <source>
        <strain evidence="7">CgM1</strain>
    </source>
</reference>
<comment type="subcellular location">
    <subcellularLocation>
        <location evidence="1">Membrane</location>
        <topology evidence="1">Single-pass membrane protein</topology>
    </subcellularLocation>
</comment>
<comment type="caution">
    <text evidence="7">The sequence shown here is derived from an EMBL/GenBank/DDBJ whole genome shotgun (WGS) entry which is preliminary data.</text>
</comment>
<evidence type="ECO:0000256" key="5">
    <source>
        <dbReference type="ARBA" id="ARBA00023136"/>
    </source>
</evidence>
<dbReference type="EMBL" id="JAHXZJ010000374">
    <property type="protein sequence ID" value="KAH0561158.1"/>
    <property type="molecule type" value="Genomic_DNA"/>
</dbReference>
<keyword evidence="3 6" id="KW-0812">Transmembrane</keyword>
<keyword evidence="4 6" id="KW-1133">Transmembrane helix</keyword>
<dbReference type="AlphaFoldDB" id="A0AAV7J0A4"/>
<dbReference type="GO" id="GO:0016020">
    <property type="term" value="C:membrane"/>
    <property type="evidence" value="ECO:0007669"/>
    <property type="project" value="UniProtKB-SubCell"/>
</dbReference>